<dbReference type="OrthoDB" id="5565328at2759"/>
<protein>
    <recommendedName>
        <fullName evidence="4">Cohesin loading factor</fullName>
    </recommendedName>
</protein>
<feature type="compositionally biased region" description="Low complexity" evidence="1">
    <location>
        <begin position="21"/>
        <end position="32"/>
    </location>
</feature>
<evidence type="ECO:0000313" key="2">
    <source>
        <dbReference type="EMBL" id="OCF34521.1"/>
    </source>
</evidence>
<accession>A0A1B9GTY5</accession>
<dbReference type="AlphaFoldDB" id="A0A1B9GTY5"/>
<dbReference type="Proteomes" id="UP000092666">
    <property type="component" value="Unassembled WGS sequence"/>
</dbReference>
<evidence type="ECO:0000256" key="1">
    <source>
        <dbReference type="SAM" id="MobiDB-lite"/>
    </source>
</evidence>
<sequence length="716" mass="79051">MESPFRALSSAASGSFRTAPSALSSSVSRSSSTINTAPTTVVYLGAEDVDTPKRRKLSPVSYEVPTNQTLQGQQQYPAPYPRPGLQRPTQLIPQPAMPSTAALLYHAARSAHQASHHHLQQAFMPSTLETNLNPVALNIPAYSGPTSSQGPLPFAHDAHAAAKALGLQLLALDLLRAGLSIPDLSESERATFALEFGIVGLKVYATCDANMGNPNGKGKGKSPDQTGAINTVKLMGDMQDFVGQAAEAKRNGLHKFVQSLILAKTRFIFVHRKWELASRALQTLSQSIECTHSTSTASLDQDKDKAWQVSMMMHHMILQCLLDGRIGNDDSVKALLKRMYNMMDQAETDGTFYNLKARGGIVSIDIPGDRPLLIQSTPPNILYLLTYLATTVSRRDFSGLDKTCKSLLYPSVLRQSEHRARRDDMWDQGFSPMQGLGDTSHLRHQVLLMRAEIMLEYATALLFRSCFDDSYKALHEAVHQLRSINAFQPYSPHICLLFGQHANLLGIDGLAARYYQACQALINPDSELSLITEICSMGSQNQLRDITDHPQRQAHVNSLVEKCRSSTSAMFLAAGNFLASLTDENRVSSKKSLSTAYEITMKANNNVLRLLIFAFTTSTHHYGARDRQFRQLETGRELARLMGGKDKADGVGSVILGIWFALRLKEYYRQEGLQDLAAVEKESVSAHMKRLEEIKGESRRLRETLLAVCSMPERAA</sequence>
<reference evidence="3" key="2">
    <citation type="submission" date="2013-12" db="EMBL/GenBank/DDBJ databases">
        <title>Evolution of pathogenesis and genome organization in the Tremellales.</title>
        <authorList>
            <person name="Cuomo C."/>
            <person name="Litvintseva A."/>
            <person name="Heitman J."/>
            <person name="Chen Y."/>
            <person name="Sun S."/>
            <person name="Springer D."/>
            <person name="Dromer F."/>
            <person name="Young S."/>
            <person name="Zeng Q."/>
            <person name="Chapman S."/>
            <person name="Gujja S."/>
            <person name="Saif S."/>
            <person name="Birren B."/>
        </authorList>
    </citation>
    <scope>NUCLEOTIDE SEQUENCE [LARGE SCALE GENOMIC DNA]</scope>
    <source>
        <strain evidence="3">BCC8398</strain>
    </source>
</reference>
<organism evidence="2 3">
    <name type="scientific">Kwoniella heveanensis BCC8398</name>
    <dbReference type="NCBI Taxonomy" id="1296120"/>
    <lineage>
        <taxon>Eukaryota</taxon>
        <taxon>Fungi</taxon>
        <taxon>Dikarya</taxon>
        <taxon>Basidiomycota</taxon>
        <taxon>Agaricomycotina</taxon>
        <taxon>Tremellomycetes</taxon>
        <taxon>Tremellales</taxon>
        <taxon>Cryptococcaceae</taxon>
        <taxon>Kwoniella</taxon>
    </lineage>
</organism>
<reference evidence="2 3" key="1">
    <citation type="submission" date="2013-07" db="EMBL/GenBank/DDBJ databases">
        <title>The Genome Sequence of Cryptococcus heveanensis BCC8398.</title>
        <authorList>
            <consortium name="The Broad Institute Genome Sequencing Platform"/>
            <person name="Cuomo C."/>
            <person name="Litvintseva A."/>
            <person name="Chen Y."/>
            <person name="Heitman J."/>
            <person name="Sun S."/>
            <person name="Springer D."/>
            <person name="Dromer F."/>
            <person name="Young S.K."/>
            <person name="Zeng Q."/>
            <person name="Gargeya S."/>
            <person name="Fitzgerald M."/>
            <person name="Abouelleil A."/>
            <person name="Alvarado L."/>
            <person name="Berlin A.M."/>
            <person name="Chapman S.B."/>
            <person name="Dewar J."/>
            <person name="Goldberg J."/>
            <person name="Griggs A."/>
            <person name="Gujja S."/>
            <person name="Hansen M."/>
            <person name="Howarth C."/>
            <person name="Imamovic A."/>
            <person name="Larimer J."/>
            <person name="McCowan C."/>
            <person name="Murphy C."/>
            <person name="Pearson M."/>
            <person name="Priest M."/>
            <person name="Roberts A."/>
            <person name="Saif S."/>
            <person name="Shea T."/>
            <person name="Sykes S."/>
            <person name="Wortman J."/>
            <person name="Nusbaum C."/>
            <person name="Birren B."/>
        </authorList>
    </citation>
    <scope>NUCLEOTIDE SEQUENCE [LARGE SCALE GENOMIC DNA]</scope>
    <source>
        <strain evidence="2 3">BCC8398</strain>
    </source>
</reference>
<feature type="region of interest" description="Disordered" evidence="1">
    <location>
        <begin position="54"/>
        <end position="75"/>
    </location>
</feature>
<name>A0A1B9GTY5_9TREE</name>
<evidence type="ECO:0008006" key="4">
    <source>
        <dbReference type="Google" id="ProtNLM"/>
    </source>
</evidence>
<evidence type="ECO:0000313" key="3">
    <source>
        <dbReference type="Proteomes" id="UP000092666"/>
    </source>
</evidence>
<dbReference type="EMBL" id="KV700124">
    <property type="protein sequence ID" value="OCF34521.1"/>
    <property type="molecule type" value="Genomic_DNA"/>
</dbReference>
<keyword evidence="3" id="KW-1185">Reference proteome</keyword>
<feature type="region of interest" description="Disordered" evidence="1">
    <location>
        <begin position="1"/>
        <end position="32"/>
    </location>
</feature>
<proteinExistence type="predicted"/>
<gene>
    <name evidence="2" type="ORF">I316_03562</name>
</gene>
<feature type="compositionally biased region" description="Polar residues" evidence="1">
    <location>
        <begin position="64"/>
        <end position="75"/>
    </location>
</feature>